<evidence type="ECO:0000313" key="3">
    <source>
        <dbReference type="EMBL" id="MFC3197314.1"/>
    </source>
</evidence>
<proteinExistence type="predicted"/>
<dbReference type="InterPro" id="IPR045619">
    <property type="entry name" value="DUF6443"/>
</dbReference>
<gene>
    <name evidence="3" type="ORF">ACFOET_06795</name>
</gene>
<dbReference type="Pfam" id="PF20041">
    <property type="entry name" value="DUF6443"/>
    <property type="match status" value="1"/>
</dbReference>
<evidence type="ECO:0000259" key="2">
    <source>
        <dbReference type="Pfam" id="PF20041"/>
    </source>
</evidence>
<dbReference type="Proteomes" id="UP001595526">
    <property type="component" value="Unassembled WGS sequence"/>
</dbReference>
<organism evidence="3 4">
    <name type="scientific">Parapedobacter deserti</name>
    <dbReference type="NCBI Taxonomy" id="1912957"/>
    <lineage>
        <taxon>Bacteria</taxon>
        <taxon>Pseudomonadati</taxon>
        <taxon>Bacteroidota</taxon>
        <taxon>Sphingobacteriia</taxon>
        <taxon>Sphingobacteriales</taxon>
        <taxon>Sphingobacteriaceae</taxon>
        <taxon>Parapedobacter</taxon>
    </lineage>
</organism>
<evidence type="ECO:0000313" key="4">
    <source>
        <dbReference type="Proteomes" id="UP001595526"/>
    </source>
</evidence>
<feature type="region of interest" description="Disordered" evidence="1">
    <location>
        <begin position="1150"/>
        <end position="1184"/>
    </location>
</feature>
<dbReference type="NCBIfam" id="TIGR03696">
    <property type="entry name" value="Rhs_assc_core"/>
    <property type="match status" value="1"/>
</dbReference>
<dbReference type="PANTHER" id="PTHR32305">
    <property type="match status" value="1"/>
</dbReference>
<protein>
    <submittedName>
        <fullName evidence="3">DUF6443 domain-containing protein</fullName>
    </submittedName>
</protein>
<dbReference type="EMBL" id="JBHRTA010000021">
    <property type="protein sequence ID" value="MFC3197314.1"/>
    <property type="molecule type" value="Genomic_DNA"/>
</dbReference>
<sequence>MGKYITIARFFVLGLALSTGGWFVTFAQSANPAYGIYGGEATLTGTQSVRLLPGFHVAAGNDVHIYITEGTPLSNTVSTDRNFIAKTTYLKPFLTTPEPLLSTSAMRDVEYFDQLGRTIQQVAVRATPGNTYKDVVVPVDYDAFGRQHREYLPYATSTGAGGAFKAVALSAQANYYVDAGTVPAGQSVNTYAYSEKVFDNSPLERVVQQGFPGATWSPSSSRGAFSGRTVVANYNRNNTTAFSQFGTTRRAVRYRISYNGSGQPLLVHDGIYAEGQLTVKITYSENWVYTTPEEGRLGSVEEYSDKSGQVVLRRTFNKKGNTFEILSTYYVHDDFGNLVYVLPPGVDAATNPDRESLPGSSALATWLNNFAYQYRYDGRNRVVERKLPGNGWEYIVYNKLDLVVATQDSLQRVVKEWLVTKYDTHARVVLTGIWNNGNTVISRQSLQTVVNNQTSPNLWEIRTGNAHTNRAWPTGSITTTLTQHYYDNYNISGLPSTYAPTTFSKMVRGKVTATRTKVLGAGAGTDNMLWEVFHYDDKGRVVRTYKQHYKDGGTVSVHNYDLVDNAYNFTGGITQSVRKHYAADANGTSASLGVTLKSEYDYDHRNRMVSMWKTVNSGTRTMVSNQTYNEVGQLWKKGLHSTNGSTFGQEVIYSYNERGWLRSMESGLFKQYLKYTDSAANRQYNGNIAHQVFMRRGGSGTAPGWVADTYSYHYDAMNRLLQGTMVGKGRETLVYDKMGNIVSLQRTNGSGGLVDRMRYNYTDYGNRLKSVFDTVSTTTTGDPFQLPGTTNFTYDGNGNMKTRLNTNTAVTHSVNNITATAYNHLNLPQNVTAISGNVSYVYDASGRKLRSVNGINGQTRDYIDGIEYYNGTMELIHTEEGRIMRSGGTYTYNYFLKDHLGNNRVGFSQGTNVTAPNFLADYYPFGLQYPQSLANSGSPKNNYLYNGKELQDGIGQYDYGARFYDPVIGRWGVIDEKAEKYSFLTPYNYAANNPIKFIDPDGKDIIIFYHVQNWSGKWRQESFRFTGTNASDAPQHYFVNNVIRAYEYNVGNGGGKNLLEAATNSEIEVELRFGIDDTHRGGRITWNPFTAHEYGDITLSPATVLEHEAAHAVAYFTEYDSYKSRTEQTDKQYTNREERRVILGPERETAIKNKEMKRGQERKSHDAGRSIRVNDPTSTKEAKPFPWSMFDDRFPTFSPNTSNRPFYEW</sequence>
<dbReference type="InterPro" id="IPR050708">
    <property type="entry name" value="T6SS_VgrG/RHS"/>
</dbReference>
<accession>A0ABV7JGV9</accession>
<feature type="compositionally biased region" description="Basic and acidic residues" evidence="1">
    <location>
        <begin position="1150"/>
        <end position="1169"/>
    </location>
</feature>
<dbReference type="RefSeq" id="WP_379020888.1">
    <property type="nucleotide sequence ID" value="NZ_JBHRTA010000021.1"/>
</dbReference>
<name>A0ABV7JGV9_9SPHI</name>
<dbReference type="PANTHER" id="PTHR32305:SF15">
    <property type="entry name" value="PROTEIN RHSA-RELATED"/>
    <property type="match status" value="1"/>
</dbReference>
<dbReference type="InterPro" id="IPR022385">
    <property type="entry name" value="Rhs_assc_core"/>
</dbReference>
<dbReference type="Gene3D" id="2.180.10.10">
    <property type="entry name" value="RHS repeat-associated core"/>
    <property type="match status" value="1"/>
</dbReference>
<evidence type="ECO:0000256" key="1">
    <source>
        <dbReference type="SAM" id="MobiDB-lite"/>
    </source>
</evidence>
<comment type="caution">
    <text evidence="3">The sequence shown here is derived from an EMBL/GenBank/DDBJ whole genome shotgun (WGS) entry which is preliminary data.</text>
</comment>
<reference evidence="4" key="1">
    <citation type="journal article" date="2019" name="Int. J. Syst. Evol. Microbiol.">
        <title>The Global Catalogue of Microorganisms (GCM) 10K type strain sequencing project: providing services to taxonomists for standard genome sequencing and annotation.</title>
        <authorList>
            <consortium name="The Broad Institute Genomics Platform"/>
            <consortium name="The Broad Institute Genome Sequencing Center for Infectious Disease"/>
            <person name="Wu L."/>
            <person name="Ma J."/>
        </authorList>
    </citation>
    <scope>NUCLEOTIDE SEQUENCE [LARGE SCALE GENOMIC DNA]</scope>
    <source>
        <strain evidence="4">KCTC 52416</strain>
    </source>
</reference>
<keyword evidence="4" id="KW-1185">Reference proteome</keyword>
<feature type="domain" description="DUF6443" evidence="2">
    <location>
        <begin position="90"/>
        <end position="222"/>
    </location>
</feature>